<comment type="caution">
    <text evidence="1">The sequence shown here is derived from an EMBL/GenBank/DDBJ whole genome shotgun (WGS) entry which is preliminary data.</text>
</comment>
<proteinExistence type="predicted"/>
<sequence>PIIINSDDTYTDSSNNYESIASYNSADDYKPIYKESEREIPVVNLSEPISYSLFDDYEVKVVNHDSGNSDYKDNSSLANLITENLRVGEVRYSALPIEYPPTSEQSIAIVFNIESWDSVVS</sequence>
<dbReference type="EMBL" id="CAJVQA010023510">
    <property type="protein sequence ID" value="CAG8778725.1"/>
    <property type="molecule type" value="Genomic_DNA"/>
</dbReference>
<protein>
    <submittedName>
        <fullName evidence="1">17690_t:CDS:1</fullName>
    </submittedName>
</protein>
<reference evidence="1" key="1">
    <citation type="submission" date="2021-06" db="EMBL/GenBank/DDBJ databases">
        <authorList>
            <person name="Kallberg Y."/>
            <person name="Tangrot J."/>
            <person name="Rosling A."/>
        </authorList>
    </citation>
    <scope>NUCLEOTIDE SEQUENCE</scope>
    <source>
        <strain evidence="1">FL966</strain>
    </source>
</reference>
<evidence type="ECO:0000313" key="1">
    <source>
        <dbReference type="EMBL" id="CAG8778725.1"/>
    </source>
</evidence>
<accession>A0A9N9JJ44</accession>
<feature type="non-terminal residue" evidence="1">
    <location>
        <position position="121"/>
    </location>
</feature>
<dbReference type="Proteomes" id="UP000789759">
    <property type="component" value="Unassembled WGS sequence"/>
</dbReference>
<gene>
    <name evidence="1" type="ORF">CPELLU_LOCUS16262</name>
</gene>
<dbReference type="OrthoDB" id="2431824at2759"/>
<evidence type="ECO:0000313" key="2">
    <source>
        <dbReference type="Proteomes" id="UP000789759"/>
    </source>
</evidence>
<dbReference type="AlphaFoldDB" id="A0A9N9JJ44"/>
<name>A0A9N9JJ44_9GLOM</name>
<keyword evidence="2" id="KW-1185">Reference proteome</keyword>
<organism evidence="1 2">
    <name type="scientific">Cetraspora pellucida</name>
    <dbReference type="NCBI Taxonomy" id="1433469"/>
    <lineage>
        <taxon>Eukaryota</taxon>
        <taxon>Fungi</taxon>
        <taxon>Fungi incertae sedis</taxon>
        <taxon>Mucoromycota</taxon>
        <taxon>Glomeromycotina</taxon>
        <taxon>Glomeromycetes</taxon>
        <taxon>Diversisporales</taxon>
        <taxon>Gigasporaceae</taxon>
        <taxon>Cetraspora</taxon>
    </lineage>
</organism>